<feature type="region of interest" description="Disordered" evidence="1">
    <location>
        <begin position="388"/>
        <end position="503"/>
    </location>
</feature>
<dbReference type="AlphaFoldDB" id="A0A8E2E538"/>
<feature type="compositionally biased region" description="Polar residues" evidence="1">
    <location>
        <begin position="447"/>
        <end position="462"/>
    </location>
</feature>
<dbReference type="OrthoDB" id="5360255at2759"/>
<accession>A0A8E2E538</accession>
<dbReference type="EMBL" id="KV745118">
    <property type="protein sequence ID" value="OCK77557.1"/>
    <property type="molecule type" value="Genomic_DNA"/>
</dbReference>
<evidence type="ECO:0000313" key="2">
    <source>
        <dbReference type="EMBL" id="OCK77557.1"/>
    </source>
</evidence>
<sequence>MQRSSTQEVSTSLLSLPLMKFSCAIDAAAEAEKFTWRHTTQDLVVVFDSFRGDPNLSSGLPSKMMKVVQGTQILESFDIEEKIRSATNAIDAMRRHGVEIRNEQLPMAALVRCPFLAIRYTLPNSMIRRLQLKFTSEHDFKLAVDLLERMGCRISHSVPPPDTAAAVNHLNSGPSCPPGSSASITSRPAASAWSGRQNIDIMSAQASSQHRVEPASSTENLRPQTMQTVTSLQTSFPISYPQPASLTETYRHPHPVLVPAQLHRSATLPSQSSSDSHEFMRPPSAVSATSEQNHIPQSVQGLHQHHVDISKPQKMHPRLSYSSPGPVERGPSSIASAVRSHFPHLQTIVENDSPLDQRPSTAPVYLPETSLAHLIPPRRELPFGRTSAAQTTNGAAESGSSSRPSSSTVDLPPLPRPKFVDNAVIGPSAGSKNSRDNGNLFDRRSSLPFSTLSNTSQNSRQMTPLPPNRPGSSAQQPLALVSDPKSSAIPKSDNPSSTSTSSETAYLDRIIARISAEATSGDDENLASFATQPVDGRRTVINDWMIQHIEDDGFLTLCQDVWGCWRRIGLGL</sequence>
<feature type="compositionally biased region" description="Low complexity" evidence="1">
    <location>
        <begin position="398"/>
        <end position="407"/>
    </location>
</feature>
<name>A0A8E2E538_9PEZI</name>
<gene>
    <name evidence="2" type="ORF">K432DRAFT_384593</name>
</gene>
<organism evidence="2 3">
    <name type="scientific">Lepidopterella palustris CBS 459.81</name>
    <dbReference type="NCBI Taxonomy" id="1314670"/>
    <lineage>
        <taxon>Eukaryota</taxon>
        <taxon>Fungi</taxon>
        <taxon>Dikarya</taxon>
        <taxon>Ascomycota</taxon>
        <taxon>Pezizomycotina</taxon>
        <taxon>Dothideomycetes</taxon>
        <taxon>Pleosporomycetidae</taxon>
        <taxon>Mytilinidiales</taxon>
        <taxon>Argynnaceae</taxon>
        <taxon>Lepidopterella</taxon>
    </lineage>
</organism>
<evidence type="ECO:0000256" key="1">
    <source>
        <dbReference type="SAM" id="MobiDB-lite"/>
    </source>
</evidence>
<proteinExistence type="predicted"/>
<keyword evidence="3" id="KW-1185">Reference proteome</keyword>
<dbReference type="InterPro" id="IPR004354">
    <property type="entry name" value="Meiotic_Rec114"/>
</dbReference>
<dbReference type="GO" id="GO:0007131">
    <property type="term" value="P:reciprocal meiotic recombination"/>
    <property type="evidence" value="ECO:0007669"/>
    <property type="project" value="InterPro"/>
</dbReference>
<feature type="region of interest" description="Disordered" evidence="1">
    <location>
        <begin position="264"/>
        <end position="294"/>
    </location>
</feature>
<dbReference type="Pfam" id="PF03525">
    <property type="entry name" value="Meiotic_rec114"/>
    <property type="match status" value="1"/>
</dbReference>
<dbReference type="Proteomes" id="UP000250266">
    <property type="component" value="Unassembled WGS sequence"/>
</dbReference>
<protein>
    <submittedName>
        <fullName evidence="2">Uncharacterized protein</fullName>
    </submittedName>
</protein>
<reference evidence="2 3" key="1">
    <citation type="journal article" date="2016" name="Nat. Commun.">
        <title>Ectomycorrhizal ecology is imprinted in the genome of the dominant symbiotic fungus Cenococcum geophilum.</title>
        <authorList>
            <consortium name="DOE Joint Genome Institute"/>
            <person name="Peter M."/>
            <person name="Kohler A."/>
            <person name="Ohm R.A."/>
            <person name="Kuo A."/>
            <person name="Krutzmann J."/>
            <person name="Morin E."/>
            <person name="Arend M."/>
            <person name="Barry K.W."/>
            <person name="Binder M."/>
            <person name="Choi C."/>
            <person name="Clum A."/>
            <person name="Copeland A."/>
            <person name="Grisel N."/>
            <person name="Haridas S."/>
            <person name="Kipfer T."/>
            <person name="LaButti K."/>
            <person name="Lindquist E."/>
            <person name="Lipzen A."/>
            <person name="Maire R."/>
            <person name="Meier B."/>
            <person name="Mihaltcheva S."/>
            <person name="Molinier V."/>
            <person name="Murat C."/>
            <person name="Poggeler S."/>
            <person name="Quandt C.A."/>
            <person name="Sperisen C."/>
            <person name="Tritt A."/>
            <person name="Tisserant E."/>
            <person name="Crous P.W."/>
            <person name="Henrissat B."/>
            <person name="Nehls U."/>
            <person name="Egli S."/>
            <person name="Spatafora J.W."/>
            <person name="Grigoriev I.V."/>
            <person name="Martin F.M."/>
        </authorList>
    </citation>
    <scope>NUCLEOTIDE SEQUENCE [LARGE SCALE GENOMIC DNA]</scope>
    <source>
        <strain evidence="2 3">CBS 459.81</strain>
    </source>
</reference>
<evidence type="ECO:0000313" key="3">
    <source>
        <dbReference type="Proteomes" id="UP000250266"/>
    </source>
</evidence>